<gene>
    <name evidence="2" type="ORF">AAFF_G00177290</name>
</gene>
<evidence type="ECO:0008006" key="4">
    <source>
        <dbReference type="Google" id="ProtNLM"/>
    </source>
</evidence>
<accession>A0AAD7W7A6</accession>
<evidence type="ECO:0000313" key="3">
    <source>
        <dbReference type="Proteomes" id="UP001221898"/>
    </source>
</evidence>
<dbReference type="Proteomes" id="UP001221898">
    <property type="component" value="Unassembled WGS sequence"/>
</dbReference>
<keyword evidence="3" id="KW-1185">Reference proteome</keyword>
<proteinExistence type="predicted"/>
<protein>
    <recommendedName>
        <fullName evidence="4">DUF4657 domain-containing protein</fullName>
    </recommendedName>
</protein>
<sequence length="447" mass="49280">MNLYRNSENMLETWVANTCPKIDNENVVVLESEQLALSGRVEGRKTSMAQELTGAIPRSESEDSGVELTCSEAENAPSTPWDSGHNFSLARKMEFCSLRQKDGCHSSTPPSFHNLSSCLSSSSPPNATALGKLEPSSVRFRVEQALWRANQTSKRVLRKTTSSQLPMAPSLFRADSGHGTATQLPCHSMTSRPGQRSGSLGSREAARPPTSIQHVPELKHCNLLKDVQPKTVHPCLNGNESDSQAQCEDGGVGDAFLGERVSPGLGYLEQVCRMLEEIARLQTSNQELQKENERVQNHQNAQGCQELLGQCLSSCPDNPLTVNQRPEAMGYNDLSAQSSHNDQLLPPYLWKRSMSDTQAHIRSKARQSQWIPSTGHILEECDSSMHYGQKQQDRVSNLTVKLKTVSLNRDAALQKPARQQTFPSGKNGLMKPFRLLFKKGAKNVSAC</sequence>
<feature type="region of interest" description="Disordered" evidence="1">
    <location>
        <begin position="106"/>
        <end position="132"/>
    </location>
</feature>
<reference evidence="2" key="1">
    <citation type="journal article" date="2023" name="Science">
        <title>Genome structures resolve the early diversification of teleost fishes.</title>
        <authorList>
            <person name="Parey E."/>
            <person name="Louis A."/>
            <person name="Montfort J."/>
            <person name="Bouchez O."/>
            <person name="Roques C."/>
            <person name="Iampietro C."/>
            <person name="Lluch J."/>
            <person name="Castinel A."/>
            <person name="Donnadieu C."/>
            <person name="Desvignes T."/>
            <person name="Floi Bucao C."/>
            <person name="Jouanno E."/>
            <person name="Wen M."/>
            <person name="Mejri S."/>
            <person name="Dirks R."/>
            <person name="Jansen H."/>
            <person name="Henkel C."/>
            <person name="Chen W.J."/>
            <person name="Zahm M."/>
            <person name="Cabau C."/>
            <person name="Klopp C."/>
            <person name="Thompson A.W."/>
            <person name="Robinson-Rechavi M."/>
            <person name="Braasch I."/>
            <person name="Lecointre G."/>
            <person name="Bobe J."/>
            <person name="Postlethwait J.H."/>
            <person name="Berthelot C."/>
            <person name="Roest Crollius H."/>
            <person name="Guiguen Y."/>
        </authorList>
    </citation>
    <scope>NUCLEOTIDE SEQUENCE</scope>
    <source>
        <strain evidence="2">NC1722</strain>
    </source>
</reference>
<evidence type="ECO:0000313" key="2">
    <source>
        <dbReference type="EMBL" id="KAJ8386040.1"/>
    </source>
</evidence>
<comment type="caution">
    <text evidence="2">The sequence shown here is derived from an EMBL/GenBank/DDBJ whole genome shotgun (WGS) entry which is preliminary data.</text>
</comment>
<name>A0AAD7W7A6_9TELE</name>
<dbReference type="EMBL" id="JAINUG010000236">
    <property type="protein sequence ID" value="KAJ8386040.1"/>
    <property type="molecule type" value="Genomic_DNA"/>
</dbReference>
<feature type="region of interest" description="Disordered" evidence="1">
    <location>
        <begin position="169"/>
        <end position="211"/>
    </location>
</feature>
<dbReference type="AlphaFoldDB" id="A0AAD7W7A6"/>
<feature type="compositionally biased region" description="Polar residues" evidence="1">
    <location>
        <begin position="179"/>
        <end position="200"/>
    </location>
</feature>
<organism evidence="2 3">
    <name type="scientific">Aldrovandia affinis</name>
    <dbReference type="NCBI Taxonomy" id="143900"/>
    <lineage>
        <taxon>Eukaryota</taxon>
        <taxon>Metazoa</taxon>
        <taxon>Chordata</taxon>
        <taxon>Craniata</taxon>
        <taxon>Vertebrata</taxon>
        <taxon>Euteleostomi</taxon>
        <taxon>Actinopterygii</taxon>
        <taxon>Neopterygii</taxon>
        <taxon>Teleostei</taxon>
        <taxon>Notacanthiformes</taxon>
        <taxon>Halosauridae</taxon>
        <taxon>Aldrovandia</taxon>
    </lineage>
</organism>
<evidence type="ECO:0000256" key="1">
    <source>
        <dbReference type="SAM" id="MobiDB-lite"/>
    </source>
</evidence>